<reference evidence="2 3" key="1">
    <citation type="journal article" date="2023" name="G3 (Bethesda)">
        <title>A chromosome-length genome assembly and annotation of blackberry (Rubus argutus, cv. 'Hillquist').</title>
        <authorList>
            <person name="Bruna T."/>
            <person name="Aryal R."/>
            <person name="Dudchenko O."/>
            <person name="Sargent D.J."/>
            <person name="Mead D."/>
            <person name="Buti M."/>
            <person name="Cavallini A."/>
            <person name="Hytonen T."/>
            <person name="Andres J."/>
            <person name="Pham M."/>
            <person name="Weisz D."/>
            <person name="Mascagni F."/>
            <person name="Usai G."/>
            <person name="Natali L."/>
            <person name="Bassil N."/>
            <person name="Fernandez G.E."/>
            <person name="Lomsadze A."/>
            <person name="Armour M."/>
            <person name="Olukolu B."/>
            <person name="Poorten T."/>
            <person name="Britton C."/>
            <person name="Davik J."/>
            <person name="Ashrafi H."/>
            <person name="Aiden E.L."/>
            <person name="Borodovsky M."/>
            <person name="Worthington M."/>
        </authorList>
    </citation>
    <scope>NUCLEOTIDE SEQUENCE [LARGE SCALE GENOMIC DNA]</scope>
    <source>
        <strain evidence="2">PI 553951</strain>
    </source>
</reference>
<dbReference type="EMBL" id="JBEDUW010000006">
    <property type="protein sequence ID" value="KAK9921077.1"/>
    <property type="molecule type" value="Genomic_DNA"/>
</dbReference>
<keyword evidence="1" id="KW-0812">Transmembrane</keyword>
<keyword evidence="3" id="KW-1185">Reference proteome</keyword>
<evidence type="ECO:0000313" key="3">
    <source>
        <dbReference type="Proteomes" id="UP001457282"/>
    </source>
</evidence>
<keyword evidence="1" id="KW-1133">Transmembrane helix</keyword>
<dbReference type="Proteomes" id="UP001457282">
    <property type="component" value="Unassembled WGS sequence"/>
</dbReference>
<evidence type="ECO:0000256" key="1">
    <source>
        <dbReference type="SAM" id="Phobius"/>
    </source>
</evidence>
<comment type="caution">
    <text evidence="2">The sequence shown here is derived from an EMBL/GenBank/DDBJ whole genome shotgun (WGS) entry which is preliminary data.</text>
</comment>
<keyword evidence="1" id="KW-0472">Membrane</keyword>
<protein>
    <submittedName>
        <fullName evidence="2">Uncharacterized protein</fullName>
    </submittedName>
</protein>
<name>A0AAW1WCV3_RUBAR</name>
<sequence length="105" mass="11648">MLVPRPRVYLSAYLCAEEVVLGAEFMEAGGLALEQILEQIQVVKDPEMHFGLGIAAVGDSKGEAKTRIWKRCRHRSSGLDLVSLFALFFLFYLLRVIVSTSTATT</sequence>
<accession>A0AAW1WCV3</accession>
<evidence type="ECO:0000313" key="2">
    <source>
        <dbReference type="EMBL" id="KAK9921077.1"/>
    </source>
</evidence>
<dbReference type="AlphaFoldDB" id="A0AAW1WCV3"/>
<gene>
    <name evidence="2" type="ORF">M0R45_029606</name>
</gene>
<feature type="transmembrane region" description="Helical" evidence="1">
    <location>
        <begin position="77"/>
        <end position="98"/>
    </location>
</feature>
<proteinExistence type="predicted"/>
<organism evidence="2 3">
    <name type="scientific">Rubus argutus</name>
    <name type="common">Southern blackberry</name>
    <dbReference type="NCBI Taxonomy" id="59490"/>
    <lineage>
        <taxon>Eukaryota</taxon>
        <taxon>Viridiplantae</taxon>
        <taxon>Streptophyta</taxon>
        <taxon>Embryophyta</taxon>
        <taxon>Tracheophyta</taxon>
        <taxon>Spermatophyta</taxon>
        <taxon>Magnoliopsida</taxon>
        <taxon>eudicotyledons</taxon>
        <taxon>Gunneridae</taxon>
        <taxon>Pentapetalae</taxon>
        <taxon>rosids</taxon>
        <taxon>fabids</taxon>
        <taxon>Rosales</taxon>
        <taxon>Rosaceae</taxon>
        <taxon>Rosoideae</taxon>
        <taxon>Rosoideae incertae sedis</taxon>
        <taxon>Rubus</taxon>
    </lineage>
</organism>